<dbReference type="AlphaFoldDB" id="A0A8X6XP00"/>
<sequence length="93" mass="10392">MISAGEKIIRETVSKIALQMPMLECSKRRRLLGVNRNFQNLLLTFNNGRDVVPLNAGNRFCSFIFWGGPLIACSYSPPGKFLGVQNECGSVWN</sequence>
<accession>A0A8X6XP00</accession>
<organism evidence="1 2">
    <name type="scientific">Trichonephila inaurata madagascariensis</name>
    <dbReference type="NCBI Taxonomy" id="2747483"/>
    <lineage>
        <taxon>Eukaryota</taxon>
        <taxon>Metazoa</taxon>
        <taxon>Ecdysozoa</taxon>
        <taxon>Arthropoda</taxon>
        <taxon>Chelicerata</taxon>
        <taxon>Arachnida</taxon>
        <taxon>Araneae</taxon>
        <taxon>Araneomorphae</taxon>
        <taxon>Entelegynae</taxon>
        <taxon>Araneoidea</taxon>
        <taxon>Nephilidae</taxon>
        <taxon>Trichonephila</taxon>
        <taxon>Trichonephila inaurata</taxon>
    </lineage>
</organism>
<gene>
    <name evidence="1" type="ORF">TNIN_427081</name>
</gene>
<protein>
    <submittedName>
        <fullName evidence="1">Uncharacterized protein</fullName>
    </submittedName>
</protein>
<dbReference type="Proteomes" id="UP000886998">
    <property type="component" value="Unassembled WGS sequence"/>
</dbReference>
<proteinExistence type="predicted"/>
<comment type="caution">
    <text evidence="1">The sequence shown here is derived from an EMBL/GenBank/DDBJ whole genome shotgun (WGS) entry which is preliminary data.</text>
</comment>
<dbReference type="EMBL" id="BMAV01010725">
    <property type="protein sequence ID" value="GFY56050.1"/>
    <property type="molecule type" value="Genomic_DNA"/>
</dbReference>
<evidence type="ECO:0000313" key="2">
    <source>
        <dbReference type="Proteomes" id="UP000886998"/>
    </source>
</evidence>
<evidence type="ECO:0000313" key="1">
    <source>
        <dbReference type="EMBL" id="GFY56050.1"/>
    </source>
</evidence>
<keyword evidence="2" id="KW-1185">Reference proteome</keyword>
<name>A0A8X6XP00_9ARAC</name>
<reference evidence="1" key="1">
    <citation type="submission" date="2020-08" db="EMBL/GenBank/DDBJ databases">
        <title>Multicomponent nature underlies the extraordinary mechanical properties of spider dragline silk.</title>
        <authorList>
            <person name="Kono N."/>
            <person name="Nakamura H."/>
            <person name="Mori M."/>
            <person name="Yoshida Y."/>
            <person name="Ohtoshi R."/>
            <person name="Malay A.D."/>
            <person name="Moran D.A.P."/>
            <person name="Tomita M."/>
            <person name="Numata K."/>
            <person name="Arakawa K."/>
        </authorList>
    </citation>
    <scope>NUCLEOTIDE SEQUENCE</scope>
</reference>